<sequence length="164" mass="18885">MPRAFSSNAPLQFLRLRVHVFDTRVLTDTSRSLQAPPLSISDTIAYRKERLQPIKSSLLLDIDTRLAVDTYVSFQILRLKYVRHPKSFSCTSLNRGLVREILPENLVSFRFSRINQRTVTSTTVAMQTIISCEMFPRKFNKEAIPQSRVSRSSLKISRNGARLR</sequence>
<keyword evidence="2" id="KW-1185">Reference proteome</keyword>
<evidence type="ECO:0000313" key="2">
    <source>
        <dbReference type="Proteomes" id="UP001642520"/>
    </source>
</evidence>
<proteinExistence type="predicted"/>
<gene>
    <name evidence="1" type="ORF">XYLVIOL_LOCUS1282</name>
</gene>
<dbReference type="EMBL" id="CAXAJV020001282">
    <property type="protein sequence ID" value="CAL7934912.1"/>
    <property type="molecule type" value="Genomic_DNA"/>
</dbReference>
<accession>A0ABP1N4N8</accession>
<protein>
    <submittedName>
        <fullName evidence="1">Uncharacterized protein</fullName>
    </submittedName>
</protein>
<reference evidence="1 2" key="1">
    <citation type="submission" date="2024-08" db="EMBL/GenBank/DDBJ databases">
        <authorList>
            <person name="Will J Nash"/>
            <person name="Angela Man"/>
            <person name="Seanna McTaggart"/>
            <person name="Kendall Baker"/>
            <person name="Tom Barker"/>
            <person name="Leah Catchpole"/>
            <person name="Alex Durrant"/>
            <person name="Karim Gharbi"/>
            <person name="Naomi Irish"/>
            <person name="Gemy Kaithakottil"/>
            <person name="Debby Ku"/>
            <person name="Aaliyah Providence"/>
            <person name="Felix Shaw"/>
            <person name="David Swarbreck"/>
            <person name="Chris Watkins"/>
            <person name="Ann M. McCartney"/>
            <person name="Giulio Formenti"/>
            <person name="Alice Mouton"/>
            <person name="Noel Vella"/>
            <person name="Bjorn M von Reumont"/>
            <person name="Adriana Vella"/>
            <person name="Wilfried Haerty"/>
        </authorList>
    </citation>
    <scope>NUCLEOTIDE SEQUENCE [LARGE SCALE GENOMIC DNA]</scope>
</reference>
<organism evidence="1 2">
    <name type="scientific">Xylocopa violacea</name>
    <name type="common">Violet carpenter bee</name>
    <name type="synonym">Apis violacea</name>
    <dbReference type="NCBI Taxonomy" id="135666"/>
    <lineage>
        <taxon>Eukaryota</taxon>
        <taxon>Metazoa</taxon>
        <taxon>Ecdysozoa</taxon>
        <taxon>Arthropoda</taxon>
        <taxon>Hexapoda</taxon>
        <taxon>Insecta</taxon>
        <taxon>Pterygota</taxon>
        <taxon>Neoptera</taxon>
        <taxon>Endopterygota</taxon>
        <taxon>Hymenoptera</taxon>
        <taxon>Apocrita</taxon>
        <taxon>Aculeata</taxon>
        <taxon>Apoidea</taxon>
        <taxon>Anthophila</taxon>
        <taxon>Apidae</taxon>
        <taxon>Xylocopa</taxon>
        <taxon>Xylocopa</taxon>
    </lineage>
</organism>
<comment type="caution">
    <text evidence="1">The sequence shown here is derived from an EMBL/GenBank/DDBJ whole genome shotgun (WGS) entry which is preliminary data.</text>
</comment>
<dbReference type="Proteomes" id="UP001642520">
    <property type="component" value="Unassembled WGS sequence"/>
</dbReference>
<name>A0ABP1N4N8_XYLVO</name>
<evidence type="ECO:0000313" key="1">
    <source>
        <dbReference type="EMBL" id="CAL7934912.1"/>
    </source>
</evidence>